<dbReference type="EMBL" id="CP001706">
    <property type="protein sequence ID" value="ACV09366.1"/>
    <property type="molecule type" value="Genomic_DNA"/>
</dbReference>
<protein>
    <submittedName>
        <fullName evidence="1">Uncharacterized protein</fullName>
    </submittedName>
</protein>
<dbReference type="AlphaFoldDB" id="C7QYX7"/>
<organism evidence="1 2">
    <name type="scientific">Jonesia denitrificans (strain ATCC 14870 / DSM 20603 / BCRC 15368 / CIP 55.134 / JCM 11481 / NBRC 15587 / NCTC 10816 / Prevot 55134)</name>
    <name type="common">Listeria denitrificans</name>
    <dbReference type="NCBI Taxonomy" id="471856"/>
    <lineage>
        <taxon>Bacteria</taxon>
        <taxon>Bacillati</taxon>
        <taxon>Actinomycetota</taxon>
        <taxon>Actinomycetes</taxon>
        <taxon>Micrococcales</taxon>
        <taxon>Jonesiaceae</taxon>
        <taxon>Jonesia</taxon>
    </lineage>
</organism>
<evidence type="ECO:0000313" key="1">
    <source>
        <dbReference type="EMBL" id="ACV09366.1"/>
    </source>
</evidence>
<dbReference type="RefSeq" id="WP_015771994.1">
    <property type="nucleotide sequence ID" value="NC_013174.1"/>
</dbReference>
<dbReference type="STRING" id="471856.Jden_1720"/>
<dbReference type="Proteomes" id="UP000000628">
    <property type="component" value="Chromosome"/>
</dbReference>
<reference evidence="1 2" key="1">
    <citation type="journal article" date="2009" name="Stand. Genomic Sci.">
        <title>Complete genome sequence of Jonesia denitrificans type strain (Prevot 55134).</title>
        <authorList>
            <person name="Pukall R."/>
            <person name="Gehrich-Schroter G."/>
            <person name="Lapidus A."/>
            <person name="Nolan M."/>
            <person name="Glavina Del Rio T."/>
            <person name="Lucas S."/>
            <person name="Chen F."/>
            <person name="Tice H."/>
            <person name="Pitluck S."/>
            <person name="Cheng J.F."/>
            <person name="Copeland A."/>
            <person name="Saunders E."/>
            <person name="Brettin T."/>
            <person name="Detter J.C."/>
            <person name="Bruce D."/>
            <person name="Goodwin L."/>
            <person name="Pati A."/>
            <person name="Ivanova N."/>
            <person name="Mavromatis K."/>
            <person name="Ovchinnikova G."/>
            <person name="Chen A."/>
            <person name="Palaniappan K."/>
            <person name="Land M."/>
            <person name="Hauser L."/>
            <person name="Chang Y.J."/>
            <person name="Jeffries C.D."/>
            <person name="Chain P."/>
            <person name="Goker M."/>
            <person name="Bristow J."/>
            <person name="Eisen J.A."/>
            <person name="Markowitz V."/>
            <person name="Hugenholtz P."/>
            <person name="Kyrpides N.C."/>
            <person name="Klenk H.P."/>
            <person name="Han C."/>
        </authorList>
    </citation>
    <scope>NUCLEOTIDE SEQUENCE [LARGE SCALE GENOMIC DNA]</scope>
    <source>
        <strain evidence="2">ATCC 14870 / DSM 20603 / BCRC 15368 / CIP 55.134 / JCM 11481 / NBRC 15587 / NCTC 10816 / Prevot 55134</strain>
    </source>
</reference>
<dbReference type="HOGENOM" id="CLU_065357_0_0_11"/>
<name>C7QYX7_JONDD</name>
<proteinExistence type="predicted"/>
<gene>
    <name evidence="1" type="ordered locus">Jden_1720</name>
</gene>
<sequence length="352" mass="37015">MTTVLPSGHWPLTAAHDHLTTQLHILDDASATPTGITTHAFLPHYPTHPHLSLLPRTLSTLAELNYEHGPHGWKLAPHAGHDAHRVTGELADQLDALTIAGHTATTPFTLTVLGPLTLATRLWLHHGDRALADHGAIRDIASALGEGLSHTVTRIGALIPRSPLHLQVDESDLAATLTGLIPTFSGHSRIRAVDPALAVEVLHRTLDPIAQVVPVTVHTGDSWVGIPTAARVLADLGSPAHTVHRLGVALGPWNERLWEHIATVVEHGVGFHAGLPTPVMSSCAGTDVAGLGDALTTGWHRVGLPAAQLAEVSIGFHNAAAEHCAGGSVDTARGSIRTLMSTAEYVAEKAEA</sequence>
<evidence type="ECO:0000313" key="2">
    <source>
        <dbReference type="Proteomes" id="UP000000628"/>
    </source>
</evidence>
<accession>C7QYX7</accession>
<dbReference type="eggNOG" id="COG0620">
    <property type="taxonomic scope" value="Bacteria"/>
</dbReference>
<dbReference type="OrthoDB" id="5242426at2"/>
<keyword evidence="2" id="KW-1185">Reference proteome</keyword>
<dbReference type="KEGG" id="jde:Jden_1720"/>